<dbReference type="InterPro" id="IPR030931">
    <property type="entry name" value="Group_II_RT_mat"/>
</dbReference>
<dbReference type="InterPro" id="IPR000477">
    <property type="entry name" value="RT_dom"/>
</dbReference>
<dbReference type="InterPro" id="IPR051083">
    <property type="entry name" value="GrpII_Intron_Splice-Mob/Def"/>
</dbReference>
<protein>
    <submittedName>
        <fullName evidence="2">Group II intron reverse transcriptase/maturase</fullName>
        <ecNumber evidence="2">2.7.7.49</ecNumber>
    </submittedName>
</protein>
<keyword evidence="2" id="KW-0808">Transferase</keyword>
<dbReference type="EMBL" id="JAGZMZ010000028">
    <property type="protein sequence ID" value="MBS4884909.1"/>
    <property type="molecule type" value="Genomic_DNA"/>
</dbReference>
<dbReference type="CDD" id="cd01651">
    <property type="entry name" value="RT_G2_intron"/>
    <property type="match status" value="1"/>
</dbReference>
<dbReference type="Pfam" id="PF00078">
    <property type="entry name" value="RVT_1"/>
    <property type="match status" value="1"/>
</dbReference>
<dbReference type="GO" id="GO:0003964">
    <property type="term" value="F:RNA-directed DNA polymerase activity"/>
    <property type="evidence" value="ECO:0007669"/>
    <property type="project" value="UniProtKB-KW"/>
</dbReference>
<dbReference type="PANTHER" id="PTHR34047:SF8">
    <property type="entry name" value="PROTEIN YKFC"/>
    <property type="match status" value="1"/>
</dbReference>
<sequence length="266" mass="30305">MTTDRSLLEDMLSDENLNKAYLQVVRNKGAEGVDGMKYTELKDYLKEHGEEIKEQIRTRKYKPKPVKRVEIPKDNGGVRNLGVPTVVDRFIQQAIVQILTPIYEPLFSEHSFGFRPNRCCEMAIVKALECMNEGYHWVVDIDLEKFFDNVSHDKLITIVMRNVKDGEIVSLIRKYLVSGIMIDNEYKESVIGTPQGGNLSPLLSNIILNELDKELEARGLHFTRYADDCIILAGSSKAADRVMANVSKYIEKKLGGTMSRFRTTKI</sequence>
<dbReference type="Proteomes" id="UP000753219">
    <property type="component" value="Unassembled WGS sequence"/>
</dbReference>
<dbReference type="PANTHER" id="PTHR34047">
    <property type="entry name" value="NUCLEAR INTRON MATURASE 1, MITOCHONDRIAL-RELATED"/>
    <property type="match status" value="1"/>
</dbReference>
<dbReference type="PROSITE" id="PS50878">
    <property type="entry name" value="RT_POL"/>
    <property type="match status" value="1"/>
</dbReference>
<organism evidence="2 3">
    <name type="scientific">Amedibacillus dolichus</name>
    <dbReference type="NCBI Taxonomy" id="31971"/>
    <lineage>
        <taxon>Bacteria</taxon>
        <taxon>Bacillati</taxon>
        <taxon>Bacillota</taxon>
        <taxon>Erysipelotrichia</taxon>
        <taxon>Erysipelotrichales</taxon>
        <taxon>Erysipelotrichaceae</taxon>
        <taxon>Amedibacillus</taxon>
    </lineage>
</organism>
<dbReference type="SUPFAM" id="SSF56672">
    <property type="entry name" value="DNA/RNA polymerases"/>
    <property type="match status" value="1"/>
</dbReference>
<gene>
    <name evidence="2" type="primary">ltrA</name>
    <name evidence="2" type="ORF">KHZ85_09120</name>
</gene>
<name>A0A942ZXZ8_9FIRM</name>
<evidence type="ECO:0000313" key="3">
    <source>
        <dbReference type="Proteomes" id="UP000753219"/>
    </source>
</evidence>
<dbReference type="AlphaFoldDB" id="A0A942ZXZ8"/>
<keyword evidence="2" id="KW-0695">RNA-directed DNA polymerase</keyword>
<dbReference type="RefSeq" id="WP_278640689.1">
    <property type="nucleotide sequence ID" value="NZ_CAUFDR010000049.1"/>
</dbReference>
<comment type="caution">
    <text evidence="2">The sequence shown here is derived from an EMBL/GenBank/DDBJ whole genome shotgun (WGS) entry which is preliminary data.</text>
</comment>
<dbReference type="InterPro" id="IPR043502">
    <property type="entry name" value="DNA/RNA_pol_sf"/>
</dbReference>
<dbReference type="NCBIfam" id="TIGR04416">
    <property type="entry name" value="group_II_RT_mat"/>
    <property type="match status" value="1"/>
</dbReference>
<evidence type="ECO:0000313" key="2">
    <source>
        <dbReference type="EMBL" id="MBS4884909.1"/>
    </source>
</evidence>
<dbReference type="EC" id="2.7.7.49" evidence="2"/>
<keyword evidence="2" id="KW-0548">Nucleotidyltransferase</keyword>
<reference evidence="2" key="1">
    <citation type="submission" date="2021-02" db="EMBL/GenBank/DDBJ databases">
        <title>Infant gut strain persistence is associated with maternal origin, phylogeny, and functional potential including surface adhesion and iron acquisition.</title>
        <authorList>
            <person name="Lou Y.C."/>
        </authorList>
    </citation>
    <scope>NUCLEOTIDE SEQUENCE</scope>
    <source>
        <strain evidence="2">L3_108_103G1_dasL3_108_103G1_concoct_2</strain>
    </source>
</reference>
<evidence type="ECO:0000259" key="1">
    <source>
        <dbReference type="PROSITE" id="PS50878"/>
    </source>
</evidence>
<feature type="domain" description="Reverse transcriptase" evidence="1">
    <location>
        <begin position="52"/>
        <end position="266"/>
    </location>
</feature>
<accession>A0A942ZXZ8</accession>
<proteinExistence type="predicted"/>